<dbReference type="GO" id="GO:0003677">
    <property type="term" value="F:DNA binding"/>
    <property type="evidence" value="ECO:0007669"/>
    <property type="project" value="InterPro"/>
</dbReference>
<feature type="region of interest" description="Disordered" evidence="10">
    <location>
        <begin position="699"/>
        <end position="719"/>
    </location>
</feature>
<proteinExistence type="predicted"/>
<evidence type="ECO:0000256" key="4">
    <source>
        <dbReference type="ARBA" id="ARBA00022737"/>
    </source>
</evidence>
<feature type="region of interest" description="Disordered" evidence="10">
    <location>
        <begin position="1330"/>
        <end position="1365"/>
    </location>
</feature>
<evidence type="ECO:0000256" key="5">
    <source>
        <dbReference type="ARBA" id="ARBA00022741"/>
    </source>
</evidence>
<evidence type="ECO:0000256" key="1">
    <source>
        <dbReference type="ARBA" id="ARBA00004651"/>
    </source>
</evidence>
<dbReference type="InterPro" id="IPR003593">
    <property type="entry name" value="AAA+_ATPase"/>
</dbReference>
<keyword evidence="7 11" id="KW-1133">Transmembrane helix</keyword>
<feature type="binding site" evidence="9">
    <location>
        <begin position="1131"/>
        <end position="1138"/>
    </location>
    <ligand>
        <name>ATP</name>
        <dbReference type="ChEBI" id="CHEBI:30616"/>
    </ligand>
</feature>
<dbReference type="InterPro" id="IPR050206">
    <property type="entry name" value="FtsK/SpoIIIE/SftA"/>
</dbReference>
<organism evidence="13 14">
    <name type="scientific">Corynebacterium pseudodiphtheriticum</name>
    <dbReference type="NCBI Taxonomy" id="37637"/>
    <lineage>
        <taxon>Bacteria</taxon>
        <taxon>Bacillati</taxon>
        <taxon>Actinomycetota</taxon>
        <taxon>Actinomycetes</taxon>
        <taxon>Mycobacteriales</taxon>
        <taxon>Corynebacteriaceae</taxon>
        <taxon>Corynebacterium</taxon>
    </lineage>
</organism>
<keyword evidence="6 9" id="KW-0067">ATP-binding</keyword>
<feature type="transmembrane region" description="Helical" evidence="11">
    <location>
        <begin position="114"/>
        <end position="131"/>
    </location>
</feature>
<keyword evidence="3 11" id="KW-0812">Transmembrane</keyword>
<dbReference type="PROSITE" id="PS50901">
    <property type="entry name" value="FTSK"/>
    <property type="match status" value="3"/>
</dbReference>
<evidence type="ECO:0000256" key="2">
    <source>
        <dbReference type="ARBA" id="ARBA00022475"/>
    </source>
</evidence>
<keyword evidence="5 9" id="KW-0547">Nucleotide-binding</keyword>
<dbReference type="GO" id="GO:0005886">
    <property type="term" value="C:plasma membrane"/>
    <property type="evidence" value="ECO:0007669"/>
    <property type="project" value="UniProtKB-SubCell"/>
</dbReference>
<dbReference type="InterPro" id="IPR023836">
    <property type="entry name" value="EccCa-like_Actinobacteria"/>
</dbReference>
<reference evidence="13" key="1">
    <citation type="submission" date="2023-05" db="EMBL/GenBank/DDBJ databases">
        <title>Metabolic capabilities are highly conserved among human nasal-associated Corynebacterium species in pangenomic analyses.</title>
        <authorList>
            <person name="Tran T.H."/>
            <person name="Roberts A.Q."/>
            <person name="Escapa I.F."/>
            <person name="Gao W."/>
            <person name="Conlan S."/>
            <person name="Kong H."/>
            <person name="Segre J.A."/>
            <person name="Kelly M.S."/>
            <person name="Lemon K.P."/>
        </authorList>
    </citation>
    <scope>NUCLEOTIDE SEQUENCE</scope>
    <source>
        <strain evidence="13">KPL2773</strain>
    </source>
</reference>
<dbReference type="InterPro" id="IPR002543">
    <property type="entry name" value="FtsK_dom"/>
</dbReference>
<feature type="domain" description="FtsK" evidence="12">
    <location>
        <begin position="846"/>
        <end position="1021"/>
    </location>
</feature>
<dbReference type="Pfam" id="PF01580">
    <property type="entry name" value="FtsK_SpoIIIE"/>
    <property type="match status" value="2"/>
</dbReference>
<evidence type="ECO:0000256" key="11">
    <source>
        <dbReference type="SAM" id="Phobius"/>
    </source>
</evidence>
<evidence type="ECO:0000259" key="12">
    <source>
        <dbReference type="PROSITE" id="PS50901"/>
    </source>
</evidence>
<dbReference type="NCBIfam" id="TIGR03925">
    <property type="entry name" value="T7SS_EccC_b"/>
    <property type="match status" value="1"/>
</dbReference>
<dbReference type="GO" id="GO:0005524">
    <property type="term" value="F:ATP binding"/>
    <property type="evidence" value="ECO:0007669"/>
    <property type="project" value="UniProtKB-UniRule"/>
</dbReference>
<evidence type="ECO:0000256" key="10">
    <source>
        <dbReference type="SAM" id="MobiDB-lite"/>
    </source>
</evidence>
<keyword evidence="8 11" id="KW-0472">Membrane</keyword>
<dbReference type="PANTHER" id="PTHR22683:SF1">
    <property type="entry name" value="TYPE VII SECRETION SYSTEM PROTEIN ESSC"/>
    <property type="match status" value="1"/>
</dbReference>
<dbReference type="EMBL" id="JASNVH010000006">
    <property type="protein sequence ID" value="MDK4306862.1"/>
    <property type="molecule type" value="Genomic_DNA"/>
</dbReference>
<sequence length="1365" mass="145952">MNSAYPTTTEASNTAAINQAASDNAVAAAVGTRQPTIGPQEFTVEPITQAQRDPLPPLPQGSLHVDAVPAAQKPQAVPMLRILLPVVMIAVLVLLVGVMFFGGGSVSGVGMSPMLLIFPLMMVMSMAMMFMPQGQQADADDTRRTYLRHLDVIRDKAENNADKQRAHQLARHPHPEDLHARLSTRRLWERAGDDDDVLQVRLGLGEAELCTPVEVSESGAPEDLDPVCAVSVRRTVDQVSQVAELPIVVQLQAFSCIGVSGIRARALARALLAQLVVHHGPETVGISVVDNSTAQNWEWLKWLPHTRRPEDAQYRILLVDDVPTTGTEDFLVDDEWTTIIDINSRSTTALGIRAEMEGLLLFADDELAVQTEAGLENLGLADGLADGQLYALAKGLAKYSRPYATGSAGETTRNEMGSLLGIDDLRQLDNSTMWPERERDDRRLTVPIGLGPDKTPVQLDLKESAHGGMGPHGLCIGATGSGKSELLRTLVTALAATHSPEELNFVLVDFKGGATFLGLDSLPHTSAVITNLEDEAVLVDRMFDALSGEMNRRQEVLRKAGNFANVGEYNQARRGGRDDLEPLPALVIIVDEFSELLGQFPDFADLFVAIGRLGRSLHVHLLLASQRLEEGRLRGLDSHLSYRIGLKTFSAMESRQVLGSADAYHLPGQPGAGYVKTDAEELQRFQAAYVSGPLEVPATAGSGTTARLGRSGAGELEQETADAQVIEFSCWADIDQPLASERDPIADPAGELKSAGDVEAADGREPADAAEPTNMDTLAVASEPAGTTMDAVVDAAVVTARTRGQEAHQIWLPPLPKSIELASVAERSAHLTAGIGIIDQPYHQRQDLLEIDFSAHGGHVALCGGPQMGKSTALRTMVASLAATHSTAEARFYVIDLGGGQLETLSRLPHVAGVAGRHQPERIRRVVDEVSGLLSDNTQAHSTVKTQQQTFLVVDGWHNIGTSTAEFEDLAEPITQIAADGPSAGIHLLVATPRWNTLRPAIRDLIGTRLELKLAESMDSLCDRKMQDKLPALPGRGLSVDKKYLLIAQSSNQDLAHIAAVSAERGDEPVAALRVLPEKIARTELTAAGTLADADPSGTAAVPGLPVAVGGPRLSTLAWDPSTSDHFLCVAARGMGKTTTLRTVMAGISDLGREQARMVVIDHRRAHLGMIDQDMLAAYSHSAPQTEKVLADAVTTLRQRLPSADISPEQLARRDWWDGPEIYLVIDDYDLVADNVLHPLIELIPHARDIGMHLVVARKAGGFNRAAFGPVLSAIRDSQPCVVVLGADKDDGPFFGIKPVPQPSSGPLPGRGIWHDDGSTVGTCHVAVPGAASSADGPEIESQSVPVNGLATTNVSSAADLEVES</sequence>
<feature type="binding site" evidence="9">
    <location>
        <begin position="864"/>
        <end position="871"/>
    </location>
    <ligand>
        <name>ATP</name>
        <dbReference type="ChEBI" id="CHEBI:30616"/>
    </ligand>
</feature>
<accession>A0AAP4BPU5</accession>
<dbReference type="InterPro" id="IPR023837">
    <property type="entry name" value="EccCb-like_Actinobacteria"/>
</dbReference>
<evidence type="ECO:0000313" key="14">
    <source>
        <dbReference type="Proteomes" id="UP001224412"/>
    </source>
</evidence>
<dbReference type="Gene3D" id="3.40.50.300">
    <property type="entry name" value="P-loop containing nucleotide triphosphate hydrolases"/>
    <property type="match status" value="4"/>
</dbReference>
<feature type="transmembrane region" description="Helical" evidence="11">
    <location>
        <begin position="82"/>
        <end position="102"/>
    </location>
</feature>
<evidence type="ECO:0000256" key="3">
    <source>
        <dbReference type="ARBA" id="ARBA00022692"/>
    </source>
</evidence>
<dbReference type="SMART" id="SM00382">
    <property type="entry name" value="AAA"/>
    <property type="match status" value="3"/>
</dbReference>
<evidence type="ECO:0000256" key="6">
    <source>
        <dbReference type="ARBA" id="ARBA00022840"/>
    </source>
</evidence>
<dbReference type="InterPro" id="IPR027417">
    <property type="entry name" value="P-loop_NTPase"/>
</dbReference>
<keyword evidence="2" id="KW-1003">Cell membrane</keyword>
<evidence type="ECO:0000256" key="7">
    <source>
        <dbReference type="ARBA" id="ARBA00022989"/>
    </source>
</evidence>
<feature type="region of interest" description="Disordered" evidence="10">
    <location>
        <begin position="741"/>
        <end position="772"/>
    </location>
</feature>
<protein>
    <submittedName>
        <fullName evidence="13">Type VII secretion protein EccCa</fullName>
    </submittedName>
</protein>
<name>A0AAP4BPU5_9CORY</name>
<feature type="domain" description="FtsK" evidence="12">
    <location>
        <begin position="1114"/>
        <end position="1294"/>
    </location>
</feature>
<feature type="binding site" evidence="9">
    <location>
        <begin position="477"/>
        <end position="484"/>
    </location>
    <ligand>
        <name>ATP</name>
        <dbReference type="ChEBI" id="CHEBI:30616"/>
    </ligand>
</feature>
<dbReference type="RefSeq" id="WP_284588868.1">
    <property type="nucleotide sequence ID" value="NZ_JASNUC010000005.1"/>
</dbReference>
<evidence type="ECO:0000313" key="13">
    <source>
        <dbReference type="EMBL" id="MDK4306862.1"/>
    </source>
</evidence>
<feature type="domain" description="FtsK" evidence="12">
    <location>
        <begin position="454"/>
        <end position="655"/>
    </location>
</feature>
<evidence type="ECO:0000256" key="9">
    <source>
        <dbReference type="PROSITE-ProRule" id="PRU00289"/>
    </source>
</evidence>
<dbReference type="Proteomes" id="UP001224412">
    <property type="component" value="Unassembled WGS sequence"/>
</dbReference>
<feature type="compositionally biased region" description="Polar residues" evidence="10">
    <location>
        <begin position="1341"/>
        <end position="1357"/>
    </location>
</feature>
<comment type="subcellular location">
    <subcellularLocation>
        <location evidence="1">Cell membrane</location>
        <topology evidence="1">Multi-pass membrane protein</topology>
    </subcellularLocation>
</comment>
<comment type="caution">
    <text evidence="13">The sequence shown here is derived from an EMBL/GenBank/DDBJ whole genome shotgun (WGS) entry which is preliminary data.</text>
</comment>
<dbReference type="PANTHER" id="PTHR22683">
    <property type="entry name" value="SPORULATION PROTEIN RELATED"/>
    <property type="match status" value="1"/>
</dbReference>
<keyword evidence="4" id="KW-0677">Repeat</keyword>
<dbReference type="NCBIfam" id="TIGR03924">
    <property type="entry name" value="T7SS_EccC_a"/>
    <property type="match status" value="1"/>
</dbReference>
<evidence type="ECO:0000256" key="8">
    <source>
        <dbReference type="ARBA" id="ARBA00023136"/>
    </source>
</evidence>
<gene>
    <name evidence="13" type="primary">eccCa</name>
    <name evidence="13" type="ORF">QPX42_04750</name>
</gene>
<dbReference type="SUPFAM" id="SSF52540">
    <property type="entry name" value="P-loop containing nucleoside triphosphate hydrolases"/>
    <property type="match status" value="3"/>
</dbReference>